<dbReference type="Proteomes" id="UP000283634">
    <property type="component" value="Unassembled WGS sequence"/>
</dbReference>
<dbReference type="GeneID" id="40333960"/>
<keyword evidence="1" id="KW-0732">Signal</keyword>
<gene>
    <name evidence="2" type="ORF">TraAM80_10027</name>
</gene>
<keyword evidence="3" id="KW-1185">Reference proteome</keyword>
<proteinExistence type="predicted"/>
<name>A0A422MS05_TRYRA</name>
<comment type="caution">
    <text evidence="2">The sequence shown here is derived from an EMBL/GenBank/DDBJ whole genome shotgun (WGS) entry which is preliminary data.</text>
</comment>
<accession>A0A422MS05</accession>
<reference evidence="2 3" key="1">
    <citation type="journal article" date="2018" name="BMC Genomics">
        <title>Genomic comparison of Trypanosoma conorhini and Trypanosoma rangeli to Trypanosoma cruzi strains of high and low virulence.</title>
        <authorList>
            <person name="Bradwell K.R."/>
            <person name="Koparde V.N."/>
            <person name="Matveyev A.V."/>
            <person name="Serrano M.G."/>
            <person name="Alves J.M."/>
            <person name="Parikh H."/>
            <person name="Huang B."/>
            <person name="Lee V."/>
            <person name="Espinosa-Alvarez O."/>
            <person name="Ortiz P.A."/>
            <person name="Costa-Martins A.G."/>
            <person name="Teixeira M.M."/>
            <person name="Buck G.A."/>
        </authorList>
    </citation>
    <scope>NUCLEOTIDE SEQUENCE [LARGE SCALE GENOMIC DNA]</scope>
    <source>
        <strain evidence="2 3">AM80</strain>
    </source>
</reference>
<evidence type="ECO:0000256" key="1">
    <source>
        <dbReference type="SAM" id="SignalP"/>
    </source>
</evidence>
<evidence type="ECO:0000313" key="3">
    <source>
        <dbReference type="Proteomes" id="UP000283634"/>
    </source>
</evidence>
<feature type="chain" id="PRO_5019283567" evidence="1">
    <location>
        <begin position="31"/>
        <end position="142"/>
    </location>
</feature>
<feature type="signal peptide" evidence="1">
    <location>
        <begin position="1"/>
        <end position="30"/>
    </location>
</feature>
<organism evidence="2 3">
    <name type="scientific">Trypanosoma rangeli</name>
    <dbReference type="NCBI Taxonomy" id="5698"/>
    <lineage>
        <taxon>Eukaryota</taxon>
        <taxon>Discoba</taxon>
        <taxon>Euglenozoa</taxon>
        <taxon>Kinetoplastea</taxon>
        <taxon>Metakinetoplastina</taxon>
        <taxon>Trypanosomatida</taxon>
        <taxon>Trypanosomatidae</taxon>
        <taxon>Trypanosoma</taxon>
        <taxon>Herpetosoma</taxon>
    </lineage>
</organism>
<dbReference type="EMBL" id="MKGL01000762">
    <property type="protein sequence ID" value="RNE95989.1"/>
    <property type="molecule type" value="Genomic_DNA"/>
</dbReference>
<dbReference type="AlphaFoldDB" id="A0A422MS05"/>
<evidence type="ECO:0000313" key="2">
    <source>
        <dbReference type="EMBL" id="RNE95989.1"/>
    </source>
</evidence>
<dbReference type="RefSeq" id="XP_029233482.1">
    <property type="nucleotide sequence ID" value="XM_029386679.1"/>
</dbReference>
<sequence>MLAPWPAFLCVPPSPSFLFLLAAPPRPALGCACARACCGDLSDYAWPCAVGARPLCVLCCAGAGVGVGAWGGGYCTESGLKDLRVVAEDMADAEIRAKYSSRKAGFVKGRGRARRKGKRRRTREMGTGRAVRKIRMQMKVVF</sequence>
<protein>
    <submittedName>
        <fullName evidence="2">Uncharacterized protein</fullName>
    </submittedName>
</protein>